<keyword evidence="2" id="KW-1185">Reference proteome</keyword>
<comment type="caution">
    <text evidence="1">The sequence shown here is derived from an EMBL/GenBank/DDBJ whole genome shotgun (WGS) entry which is preliminary data.</text>
</comment>
<reference evidence="1 2" key="1">
    <citation type="journal article" date="2019" name="Genome Biol. Evol.">
        <title>Insights into the evolution of the New World diploid cottons (Gossypium, subgenus Houzingenia) based on genome sequencing.</title>
        <authorList>
            <person name="Grover C.E."/>
            <person name="Arick M.A. 2nd"/>
            <person name="Thrash A."/>
            <person name="Conover J.L."/>
            <person name="Sanders W.S."/>
            <person name="Peterson D.G."/>
            <person name="Frelichowski J.E."/>
            <person name="Scheffler J.A."/>
            <person name="Scheffler B.E."/>
            <person name="Wendel J.F."/>
        </authorList>
    </citation>
    <scope>NUCLEOTIDE SEQUENCE [LARGE SCALE GENOMIC DNA]</scope>
    <source>
        <strain evidence="1">5</strain>
        <tissue evidence="1">Leaf</tissue>
    </source>
</reference>
<proteinExistence type="predicted"/>
<dbReference type="EMBL" id="JABEZY010259998">
    <property type="protein sequence ID" value="MBA0754132.1"/>
    <property type="molecule type" value="Genomic_DNA"/>
</dbReference>
<dbReference type="AlphaFoldDB" id="A0A7J9D084"/>
<gene>
    <name evidence="1" type="ORF">Gogos_022111</name>
</gene>
<protein>
    <submittedName>
        <fullName evidence="1">Uncharacterized protein</fullName>
    </submittedName>
</protein>
<name>A0A7J9D084_GOSGO</name>
<evidence type="ECO:0000313" key="2">
    <source>
        <dbReference type="Proteomes" id="UP000593579"/>
    </source>
</evidence>
<dbReference type="Proteomes" id="UP000593579">
    <property type="component" value="Unassembled WGS sequence"/>
</dbReference>
<organism evidence="1 2">
    <name type="scientific">Gossypium gossypioides</name>
    <name type="common">Mexican cotton</name>
    <name type="synonym">Selera gossypioides</name>
    <dbReference type="NCBI Taxonomy" id="34282"/>
    <lineage>
        <taxon>Eukaryota</taxon>
        <taxon>Viridiplantae</taxon>
        <taxon>Streptophyta</taxon>
        <taxon>Embryophyta</taxon>
        <taxon>Tracheophyta</taxon>
        <taxon>Spermatophyta</taxon>
        <taxon>Magnoliopsida</taxon>
        <taxon>eudicotyledons</taxon>
        <taxon>Gunneridae</taxon>
        <taxon>Pentapetalae</taxon>
        <taxon>rosids</taxon>
        <taxon>malvids</taxon>
        <taxon>Malvales</taxon>
        <taxon>Malvaceae</taxon>
        <taxon>Malvoideae</taxon>
        <taxon>Gossypium</taxon>
    </lineage>
</organism>
<evidence type="ECO:0000313" key="1">
    <source>
        <dbReference type="EMBL" id="MBA0754132.1"/>
    </source>
</evidence>
<accession>A0A7J9D084</accession>
<sequence length="16" mass="2164">MNLWWSHLWMKKLFNE</sequence>
<dbReference type="OrthoDB" id="125347at2759"/>